<dbReference type="EMBL" id="JAWDGP010004323">
    <property type="protein sequence ID" value="KAK3765285.1"/>
    <property type="molecule type" value="Genomic_DNA"/>
</dbReference>
<evidence type="ECO:0000313" key="1">
    <source>
        <dbReference type="EMBL" id="KAK3765285.1"/>
    </source>
</evidence>
<keyword evidence="2" id="KW-1185">Reference proteome</keyword>
<name>A0AAE1DCU7_9GAST</name>
<dbReference type="AlphaFoldDB" id="A0AAE1DCU7"/>
<accession>A0AAE1DCU7</accession>
<gene>
    <name evidence="1" type="ORF">RRG08_062845</name>
</gene>
<protein>
    <submittedName>
        <fullName evidence="1">Uncharacterized protein</fullName>
    </submittedName>
</protein>
<organism evidence="1 2">
    <name type="scientific">Elysia crispata</name>
    <name type="common">lettuce slug</name>
    <dbReference type="NCBI Taxonomy" id="231223"/>
    <lineage>
        <taxon>Eukaryota</taxon>
        <taxon>Metazoa</taxon>
        <taxon>Spiralia</taxon>
        <taxon>Lophotrochozoa</taxon>
        <taxon>Mollusca</taxon>
        <taxon>Gastropoda</taxon>
        <taxon>Heterobranchia</taxon>
        <taxon>Euthyneura</taxon>
        <taxon>Panpulmonata</taxon>
        <taxon>Sacoglossa</taxon>
        <taxon>Placobranchoidea</taxon>
        <taxon>Plakobranchidae</taxon>
        <taxon>Elysia</taxon>
    </lineage>
</organism>
<proteinExistence type="predicted"/>
<comment type="caution">
    <text evidence="1">The sequence shown here is derived from an EMBL/GenBank/DDBJ whole genome shotgun (WGS) entry which is preliminary data.</text>
</comment>
<sequence length="84" mass="9601">MRPCGAFKVSPVVLKMAARCSEVRIKSSHLTQLAYNTRFFYLRRKERPCGAFKVSHVVLKMAALTPRSGQVKSLDTTYNTRFFT</sequence>
<reference evidence="1" key="1">
    <citation type="journal article" date="2023" name="G3 (Bethesda)">
        <title>A reference genome for the long-term kleptoplast-retaining sea slug Elysia crispata morphotype clarki.</title>
        <authorList>
            <person name="Eastman K.E."/>
            <person name="Pendleton A.L."/>
            <person name="Shaikh M.A."/>
            <person name="Suttiyut T."/>
            <person name="Ogas R."/>
            <person name="Tomko P."/>
            <person name="Gavelis G."/>
            <person name="Widhalm J.R."/>
            <person name="Wisecaver J.H."/>
        </authorList>
    </citation>
    <scope>NUCLEOTIDE SEQUENCE</scope>
    <source>
        <strain evidence="1">ECLA1</strain>
    </source>
</reference>
<dbReference type="Proteomes" id="UP001283361">
    <property type="component" value="Unassembled WGS sequence"/>
</dbReference>
<evidence type="ECO:0000313" key="2">
    <source>
        <dbReference type="Proteomes" id="UP001283361"/>
    </source>
</evidence>